<dbReference type="Gene3D" id="1.10.8.10">
    <property type="entry name" value="DNA helicase RuvA subunit, C-terminal domain"/>
    <property type="match status" value="1"/>
</dbReference>
<feature type="region of interest" description="Disordered" evidence="2">
    <location>
        <begin position="172"/>
        <end position="219"/>
    </location>
</feature>
<dbReference type="SMART" id="SM00553">
    <property type="entry name" value="SEP"/>
    <property type="match status" value="1"/>
</dbReference>
<dbReference type="OMA" id="NKDHTDK"/>
<sequence>MANQDEAIQQFVGMTGSSTDKAQFFLEMANWDLKVLLSSTTMLFFVAVNQFYELGGGASGGEAPADEEVAGSSSSTSGVLGGSSLGGASQPLDASSKGIAGAGASGSAAASSSKKNTSKVRTLNDLGSNDQDDESDDDRQDFFAGGEKSGMLVKGPNKHNDLVNQILKKAAEGGPAPDEDDPTAAQKHPSFFQGSGYKLGSEEEPSELINPTAPQAHEELPLEPVTRYLTFWRNGFSVDDGPLYRYDDPANQTMLNAINSGRAPLSLLNVRHGQPVDVRVARRQDEDYVPPPKAPPKPFEGSGHRLGSPAPFAAPASPSGAAPGAYPSSSSAAAASNEPVVTVDESQPTTQLQIRLGDGSRLVAKFNHTQTVGDIRRYIDGTRPADRSYILQTTFPVKELTDETQTLKDAGLLNTVIVQRYQ</sequence>
<proteinExistence type="predicted"/>
<dbReference type="SUPFAM" id="SSF46934">
    <property type="entry name" value="UBA-like"/>
    <property type="match status" value="1"/>
</dbReference>
<dbReference type="GO" id="GO:0005829">
    <property type="term" value="C:cytosol"/>
    <property type="evidence" value="ECO:0007669"/>
    <property type="project" value="TreeGrafter"/>
</dbReference>
<keyword evidence="6" id="KW-1185">Reference proteome</keyword>
<evidence type="ECO:0000313" key="5">
    <source>
        <dbReference type="EMBL" id="ORZ03363.1"/>
    </source>
</evidence>
<gene>
    <name evidence="5" type="ORF">BCR43DRAFT_483209</name>
</gene>
<evidence type="ECO:0000313" key="6">
    <source>
        <dbReference type="Proteomes" id="UP000242180"/>
    </source>
</evidence>
<dbReference type="Pfam" id="PF08059">
    <property type="entry name" value="SEP"/>
    <property type="match status" value="1"/>
</dbReference>
<dbReference type="PANTHER" id="PTHR23333:SF20">
    <property type="entry name" value="NSFL1 COFACTOR P47"/>
    <property type="match status" value="1"/>
</dbReference>
<dbReference type="EMBL" id="MCGN01000001">
    <property type="protein sequence ID" value="ORZ03363.1"/>
    <property type="molecule type" value="Genomic_DNA"/>
</dbReference>
<dbReference type="Gene3D" id="3.30.420.210">
    <property type="entry name" value="SEP domain"/>
    <property type="match status" value="1"/>
</dbReference>
<evidence type="ECO:0000256" key="2">
    <source>
        <dbReference type="SAM" id="MobiDB-lite"/>
    </source>
</evidence>
<dbReference type="GO" id="GO:0005634">
    <property type="term" value="C:nucleus"/>
    <property type="evidence" value="ECO:0007669"/>
    <property type="project" value="TreeGrafter"/>
</dbReference>
<feature type="compositionally biased region" description="Acidic residues" evidence="2">
    <location>
        <begin position="130"/>
        <end position="139"/>
    </location>
</feature>
<dbReference type="STRING" id="13706.A0A1X2HUZ4"/>
<dbReference type="CDD" id="cd01770">
    <property type="entry name" value="UBX_UBXN2"/>
    <property type="match status" value="1"/>
</dbReference>
<evidence type="ECO:0000256" key="1">
    <source>
        <dbReference type="ARBA" id="ARBA00022786"/>
    </source>
</evidence>
<dbReference type="InterPro" id="IPR029071">
    <property type="entry name" value="Ubiquitin-like_domsf"/>
</dbReference>
<dbReference type="PROSITE" id="PS51399">
    <property type="entry name" value="SEP"/>
    <property type="match status" value="1"/>
</dbReference>
<dbReference type="InParanoid" id="A0A1X2HUZ4"/>
<dbReference type="CDD" id="cd14348">
    <property type="entry name" value="UBA_p47"/>
    <property type="match status" value="1"/>
</dbReference>
<dbReference type="PANTHER" id="PTHR23333">
    <property type="entry name" value="UBX DOMAIN CONTAINING PROTEIN"/>
    <property type="match status" value="1"/>
</dbReference>
<dbReference type="Pfam" id="PF14555">
    <property type="entry name" value="UBA_4"/>
    <property type="match status" value="1"/>
</dbReference>
<dbReference type="InterPro" id="IPR012989">
    <property type="entry name" value="SEP_domain"/>
</dbReference>
<evidence type="ECO:0000259" key="4">
    <source>
        <dbReference type="PROSITE" id="PS51399"/>
    </source>
</evidence>
<dbReference type="GO" id="GO:0031468">
    <property type="term" value="P:nuclear membrane reassembly"/>
    <property type="evidence" value="ECO:0007669"/>
    <property type="project" value="TreeGrafter"/>
</dbReference>
<dbReference type="GO" id="GO:0043130">
    <property type="term" value="F:ubiquitin binding"/>
    <property type="evidence" value="ECO:0007669"/>
    <property type="project" value="TreeGrafter"/>
</dbReference>
<dbReference type="InterPro" id="IPR009060">
    <property type="entry name" value="UBA-like_sf"/>
</dbReference>
<comment type="caution">
    <text evidence="5">The sequence shown here is derived from an EMBL/GenBank/DDBJ whole genome shotgun (WGS) entry which is preliminary data.</text>
</comment>
<feature type="region of interest" description="Disordered" evidence="2">
    <location>
        <begin position="58"/>
        <end position="158"/>
    </location>
</feature>
<feature type="domain" description="SEP" evidence="4">
    <location>
        <begin position="224"/>
        <end position="289"/>
    </location>
</feature>
<dbReference type="SMART" id="SM00166">
    <property type="entry name" value="UBX"/>
    <property type="match status" value="1"/>
</dbReference>
<dbReference type="AlphaFoldDB" id="A0A1X2HUZ4"/>
<dbReference type="FunFam" id="3.30.420.210:FF:000002">
    <property type="entry name" value="UBX domain-containing protein 1"/>
    <property type="match status" value="1"/>
</dbReference>
<feature type="compositionally biased region" description="Low complexity" evidence="2">
    <location>
        <begin position="307"/>
        <end position="336"/>
    </location>
</feature>
<keyword evidence="1" id="KW-0833">Ubl conjugation pathway</keyword>
<dbReference type="Gene3D" id="3.10.20.90">
    <property type="entry name" value="Phosphatidylinositol 3-kinase Catalytic Subunit, Chain A, domain 1"/>
    <property type="match status" value="1"/>
</dbReference>
<dbReference type="FunFam" id="3.10.20.90:FF:000179">
    <property type="entry name" value="Plant UBX domain-containing protein 4"/>
    <property type="match status" value="1"/>
</dbReference>
<dbReference type="OrthoDB" id="25887at2759"/>
<dbReference type="SUPFAM" id="SSF54236">
    <property type="entry name" value="Ubiquitin-like"/>
    <property type="match status" value="1"/>
</dbReference>
<dbReference type="PROSITE" id="PS50033">
    <property type="entry name" value="UBX"/>
    <property type="match status" value="1"/>
</dbReference>
<reference evidence="5 6" key="1">
    <citation type="submission" date="2016-07" db="EMBL/GenBank/DDBJ databases">
        <title>Pervasive Adenine N6-methylation of Active Genes in Fungi.</title>
        <authorList>
            <consortium name="DOE Joint Genome Institute"/>
            <person name="Mondo S.J."/>
            <person name="Dannebaum R.O."/>
            <person name="Kuo R.C."/>
            <person name="Labutti K."/>
            <person name="Haridas S."/>
            <person name="Kuo A."/>
            <person name="Salamov A."/>
            <person name="Ahrendt S.R."/>
            <person name="Lipzen A."/>
            <person name="Sullivan W."/>
            <person name="Andreopoulos W.B."/>
            <person name="Clum A."/>
            <person name="Lindquist E."/>
            <person name="Daum C."/>
            <person name="Ramamoorthy G.K."/>
            <person name="Gryganskyi A."/>
            <person name="Culley D."/>
            <person name="Magnuson J.K."/>
            <person name="James T.Y."/>
            <person name="O'Malley M.A."/>
            <person name="Stajich J.E."/>
            <person name="Spatafora J.W."/>
            <person name="Visel A."/>
            <person name="Grigoriev I.V."/>
        </authorList>
    </citation>
    <scope>NUCLEOTIDE SEQUENCE [LARGE SCALE GENOMIC DNA]</scope>
    <source>
        <strain evidence="5 6">NRRL 2496</strain>
    </source>
</reference>
<feature type="compositionally biased region" description="Low complexity" evidence="2">
    <location>
        <begin position="86"/>
        <end position="99"/>
    </location>
</feature>
<dbReference type="GO" id="GO:0061025">
    <property type="term" value="P:membrane fusion"/>
    <property type="evidence" value="ECO:0007669"/>
    <property type="project" value="TreeGrafter"/>
</dbReference>
<feature type="compositionally biased region" description="Low complexity" evidence="2">
    <location>
        <begin position="105"/>
        <end position="115"/>
    </location>
</feature>
<protein>
    <submittedName>
        <fullName evidence="5">Uncharacterized protein</fullName>
    </submittedName>
</protein>
<dbReference type="InterPro" id="IPR001012">
    <property type="entry name" value="UBX_dom"/>
</dbReference>
<dbReference type="GO" id="GO:0007030">
    <property type="term" value="P:Golgi organization"/>
    <property type="evidence" value="ECO:0007669"/>
    <property type="project" value="TreeGrafter"/>
</dbReference>
<dbReference type="InterPro" id="IPR036241">
    <property type="entry name" value="NSFL1C_SEP_dom_sf"/>
</dbReference>
<dbReference type="SUPFAM" id="SSF102848">
    <property type="entry name" value="NSFL1 (p97 ATPase) cofactor p47, SEP domain"/>
    <property type="match status" value="1"/>
</dbReference>
<dbReference type="Pfam" id="PF00789">
    <property type="entry name" value="UBX"/>
    <property type="match status" value="1"/>
</dbReference>
<feature type="region of interest" description="Disordered" evidence="2">
    <location>
        <begin position="282"/>
        <end position="348"/>
    </location>
</feature>
<name>A0A1X2HUZ4_SYNRA</name>
<feature type="compositionally biased region" description="Pro residues" evidence="2">
    <location>
        <begin position="289"/>
        <end position="298"/>
    </location>
</feature>
<accession>A0A1X2HUZ4</accession>
<dbReference type="Proteomes" id="UP000242180">
    <property type="component" value="Unassembled WGS sequence"/>
</dbReference>
<evidence type="ECO:0000259" key="3">
    <source>
        <dbReference type="PROSITE" id="PS50033"/>
    </source>
</evidence>
<dbReference type="GO" id="GO:0000045">
    <property type="term" value="P:autophagosome assembly"/>
    <property type="evidence" value="ECO:0007669"/>
    <property type="project" value="TreeGrafter"/>
</dbReference>
<organism evidence="5 6">
    <name type="scientific">Syncephalastrum racemosum</name>
    <name type="common">Filamentous fungus</name>
    <dbReference type="NCBI Taxonomy" id="13706"/>
    <lineage>
        <taxon>Eukaryota</taxon>
        <taxon>Fungi</taxon>
        <taxon>Fungi incertae sedis</taxon>
        <taxon>Mucoromycota</taxon>
        <taxon>Mucoromycotina</taxon>
        <taxon>Mucoromycetes</taxon>
        <taxon>Mucorales</taxon>
        <taxon>Syncephalastraceae</taxon>
        <taxon>Syncephalastrum</taxon>
    </lineage>
</organism>
<dbReference type="FunCoup" id="A0A1X2HUZ4">
    <property type="interactions" value="706"/>
</dbReference>
<dbReference type="GO" id="GO:0043161">
    <property type="term" value="P:proteasome-mediated ubiquitin-dependent protein catabolic process"/>
    <property type="evidence" value="ECO:0007669"/>
    <property type="project" value="TreeGrafter"/>
</dbReference>
<feature type="domain" description="UBX" evidence="3">
    <location>
        <begin position="345"/>
        <end position="420"/>
    </location>
</feature>